<proteinExistence type="predicted"/>
<evidence type="ECO:0000313" key="3">
    <source>
        <dbReference type="Proteomes" id="UP000287651"/>
    </source>
</evidence>
<feature type="region of interest" description="Disordered" evidence="1">
    <location>
        <begin position="1"/>
        <end position="58"/>
    </location>
</feature>
<sequence length="181" mass="19396">DGQAWHTRGRRRGGGRRVGFGADNPDAPQAEGRGGGGEEDQAGPVRSGCRGGRGEGVQAEGEGVEWHLEQVHHGKKTQRLWLIDTLTTVSSDTRGRLLSSDVTFDSDRCLVIKSLSPRFEDQMGEEVKNYDALTGMEDERAAEVKAEGTAPSIPSSSMAIDISLPLGQMKPRIVSALLPSS</sequence>
<gene>
    <name evidence="2" type="ORF">B296_00030622</name>
</gene>
<reference evidence="2 3" key="1">
    <citation type="journal article" date="2014" name="Agronomy (Basel)">
        <title>A Draft Genome Sequence for Ensete ventricosum, the Drought-Tolerant Tree Against Hunger.</title>
        <authorList>
            <person name="Harrison J."/>
            <person name="Moore K.A."/>
            <person name="Paszkiewicz K."/>
            <person name="Jones T."/>
            <person name="Grant M."/>
            <person name="Ambacheew D."/>
            <person name="Muzemil S."/>
            <person name="Studholme D.J."/>
        </authorList>
    </citation>
    <scope>NUCLEOTIDE SEQUENCE [LARGE SCALE GENOMIC DNA]</scope>
</reference>
<organism evidence="2 3">
    <name type="scientific">Ensete ventricosum</name>
    <name type="common">Abyssinian banana</name>
    <name type="synonym">Musa ensete</name>
    <dbReference type="NCBI Taxonomy" id="4639"/>
    <lineage>
        <taxon>Eukaryota</taxon>
        <taxon>Viridiplantae</taxon>
        <taxon>Streptophyta</taxon>
        <taxon>Embryophyta</taxon>
        <taxon>Tracheophyta</taxon>
        <taxon>Spermatophyta</taxon>
        <taxon>Magnoliopsida</taxon>
        <taxon>Liliopsida</taxon>
        <taxon>Zingiberales</taxon>
        <taxon>Musaceae</taxon>
        <taxon>Ensete</taxon>
    </lineage>
</organism>
<accession>A0A426YXE3</accession>
<dbReference type="AlphaFoldDB" id="A0A426YXE3"/>
<dbReference type="EMBL" id="AMZH03009654">
    <property type="protein sequence ID" value="RRT56400.1"/>
    <property type="molecule type" value="Genomic_DNA"/>
</dbReference>
<evidence type="ECO:0000256" key="1">
    <source>
        <dbReference type="SAM" id="MobiDB-lite"/>
    </source>
</evidence>
<comment type="caution">
    <text evidence="2">The sequence shown here is derived from an EMBL/GenBank/DDBJ whole genome shotgun (WGS) entry which is preliminary data.</text>
</comment>
<name>A0A426YXE3_ENSVE</name>
<evidence type="ECO:0000313" key="2">
    <source>
        <dbReference type="EMBL" id="RRT56400.1"/>
    </source>
</evidence>
<dbReference type="Proteomes" id="UP000287651">
    <property type="component" value="Unassembled WGS sequence"/>
</dbReference>
<feature type="non-terminal residue" evidence="2">
    <location>
        <position position="1"/>
    </location>
</feature>
<protein>
    <submittedName>
        <fullName evidence="2">Uncharacterized protein</fullName>
    </submittedName>
</protein>